<comment type="caution">
    <text evidence="1">The sequence shown here is derived from an EMBL/GenBank/DDBJ whole genome shotgun (WGS) entry which is preliminary data.</text>
</comment>
<gene>
    <name evidence="1" type="ORF">PMAYCL1PPCAC_14265</name>
</gene>
<protein>
    <submittedName>
        <fullName evidence="1">Uncharacterized protein</fullName>
    </submittedName>
</protein>
<dbReference type="EMBL" id="BTRK01000003">
    <property type="protein sequence ID" value="GMR44070.1"/>
    <property type="molecule type" value="Genomic_DNA"/>
</dbReference>
<accession>A0AAN4ZV55</accession>
<feature type="non-terminal residue" evidence="1">
    <location>
        <position position="1"/>
    </location>
</feature>
<organism evidence="1 2">
    <name type="scientific">Pristionchus mayeri</name>
    <dbReference type="NCBI Taxonomy" id="1317129"/>
    <lineage>
        <taxon>Eukaryota</taxon>
        <taxon>Metazoa</taxon>
        <taxon>Ecdysozoa</taxon>
        <taxon>Nematoda</taxon>
        <taxon>Chromadorea</taxon>
        <taxon>Rhabditida</taxon>
        <taxon>Rhabditina</taxon>
        <taxon>Diplogasteromorpha</taxon>
        <taxon>Diplogasteroidea</taxon>
        <taxon>Neodiplogasteridae</taxon>
        <taxon>Pristionchus</taxon>
    </lineage>
</organism>
<evidence type="ECO:0000313" key="2">
    <source>
        <dbReference type="Proteomes" id="UP001328107"/>
    </source>
</evidence>
<dbReference type="Proteomes" id="UP001328107">
    <property type="component" value="Unassembled WGS sequence"/>
</dbReference>
<evidence type="ECO:0000313" key="1">
    <source>
        <dbReference type="EMBL" id="GMR44070.1"/>
    </source>
</evidence>
<dbReference type="AlphaFoldDB" id="A0AAN4ZV55"/>
<proteinExistence type="predicted"/>
<keyword evidence="2" id="KW-1185">Reference proteome</keyword>
<reference evidence="2" key="1">
    <citation type="submission" date="2022-10" db="EMBL/GenBank/DDBJ databases">
        <title>Genome assembly of Pristionchus species.</title>
        <authorList>
            <person name="Yoshida K."/>
            <person name="Sommer R.J."/>
        </authorList>
    </citation>
    <scope>NUCLEOTIDE SEQUENCE [LARGE SCALE GENOMIC DNA]</scope>
    <source>
        <strain evidence="2">RS5460</strain>
    </source>
</reference>
<sequence>CEISNFTIIRKGNGTIRRLTDTPMTPQCVIEMCNIHPNTAIGYIRHLDIHHKTTLMKNGIYIMCSCGMRYNSFRDQKKQNCTGHEFAIHRLKEVTTPQCVMCEKYPKTPYGYADHLKSNHKTTLSARGIYLLCACGTRYNNHHDQQKHDKKCSGKEFTLHKRNDN</sequence>
<name>A0AAN4ZV55_9BILA</name>